<dbReference type="Pfam" id="PF12705">
    <property type="entry name" value="PDDEXK_1"/>
    <property type="match status" value="1"/>
</dbReference>
<name>A0A087RLN9_9ARCH</name>
<keyword evidence="4" id="KW-1185">Reference proteome</keyword>
<evidence type="ECO:0000259" key="2">
    <source>
        <dbReference type="Pfam" id="PF12705"/>
    </source>
</evidence>
<evidence type="ECO:0000313" key="4">
    <source>
        <dbReference type="Proteomes" id="UP000029386"/>
    </source>
</evidence>
<proteinExistence type="predicted"/>
<dbReference type="Proteomes" id="UP000029386">
    <property type="component" value="Unassembled WGS sequence"/>
</dbReference>
<evidence type="ECO:0000256" key="1">
    <source>
        <dbReference type="SAM" id="MobiDB-lite"/>
    </source>
</evidence>
<evidence type="ECO:0000313" key="3">
    <source>
        <dbReference type="EMBL" id="KFM14393.1"/>
    </source>
</evidence>
<gene>
    <name evidence="3" type="ORF">AAA799D11_01753</name>
</gene>
<reference evidence="3 4" key="1">
    <citation type="submission" date="2014-06" db="EMBL/GenBank/DDBJ databases">
        <authorList>
            <person name="Ngugi D.K."/>
            <person name="Blom J."/>
            <person name="Alam I."/>
            <person name="Rashid M."/>
            <person name="Baalawi W."/>
            <person name="Zhang G."/>
            <person name="Hikmawan T."/>
            <person name="Guan Y."/>
            <person name="Antunes A."/>
            <person name="Siam R."/>
            <person name="El-Dorry H."/>
            <person name="Bajic V."/>
            <person name="Stingl U."/>
        </authorList>
    </citation>
    <scope>NUCLEOTIDE SEQUENCE [LARGE SCALE GENOMIC DNA]</scope>
    <source>
        <strain evidence="3">SCGC AAA799-D11</strain>
    </source>
</reference>
<protein>
    <submittedName>
        <fullName evidence="3">CRISPR-associated protein Cas4</fullName>
    </submittedName>
</protein>
<dbReference type="InterPro" id="IPR011604">
    <property type="entry name" value="PDDEXK-like_dom_sf"/>
</dbReference>
<dbReference type="InterPro" id="IPR038726">
    <property type="entry name" value="PDDEXK_AddAB-type"/>
</dbReference>
<dbReference type="Gene3D" id="3.90.320.10">
    <property type="match status" value="1"/>
</dbReference>
<dbReference type="EMBL" id="JOSY01000077">
    <property type="protein sequence ID" value="KFM14393.1"/>
    <property type="molecule type" value="Genomic_DNA"/>
</dbReference>
<dbReference type="STRING" id="1502291.AAA799D11_01753"/>
<organism evidence="3 4">
    <name type="scientific">Marine Group I thaumarchaeote SCGC AAA799-D11</name>
    <dbReference type="NCBI Taxonomy" id="1502291"/>
    <lineage>
        <taxon>Archaea</taxon>
        <taxon>Nitrososphaerota</taxon>
        <taxon>Marine Group I</taxon>
    </lineage>
</organism>
<feature type="region of interest" description="Disordered" evidence="1">
    <location>
        <begin position="227"/>
        <end position="249"/>
    </location>
</feature>
<accession>A0A087RLN9</accession>
<dbReference type="AlphaFoldDB" id="A0A087RLN9"/>
<feature type="domain" description="PD-(D/E)XK endonuclease-like" evidence="2">
    <location>
        <begin position="81"/>
        <end position="226"/>
    </location>
</feature>
<sequence length="249" mass="28990">MSTIPLEKIESVSEEIDTPEGIVNFLQKRNGLYSKDYTSRYSVTELVGCQRKSFYKQLGISQEELLSDTTLEGMWATVRGDFLHNMTYAYKWREMDIEHYVPLKDGRVATLAGRLDMYDWKTKTIIDLKTTKFVRWQIKQGFLPKPEHILQLQCYNTMFSEYMPVENLNIVYADMSDIVTYKVQKRDLTDWIKTRIQEIESSKTTQNTPTGEVSGLCKYCRYQTRCSEDGNGLTEKPLSTPKSTESEQE</sequence>
<comment type="caution">
    <text evidence="3">The sequence shown here is derived from an EMBL/GenBank/DDBJ whole genome shotgun (WGS) entry which is preliminary data.</text>
</comment>